<sequence length="134" mass="14150">MASPTPVNVVAETMRKVASAAAAKIGGVLPTMPVWIAPALAASNIGGPEVNSCHWMSYSVSSRPAALSSASLEVLRWSPTMRVTFERSTEPSSLTASSLPVEVPHPLRARVAARAVATRAARMRWRGIMLLLGS</sequence>
<accession>A0A6J6S2R1</accession>
<gene>
    <name evidence="1" type="ORF">UFOPK2579_02456</name>
</gene>
<dbReference type="AlphaFoldDB" id="A0A6J6S2R1"/>
<proteinExistence type="predicted"/>
<protein>
    <submittedName>
        <fullName evidence="1">Unannotated protein</fullName>
    </submittedName>
</protein>
<name>A0A6J6S2R1_9ZZZZ</name>
<reference evidence="1" key="1">
    <citation type="submission" date="2020-05" db="EMBL/GenBank/DDBJ databases">
        <authorList>
            <person name="Chiriac C."/>
            <person name="Salcher M."/>
            <person name="Ghai R."/>
            <person name="Kavagutti S V."/>
        </authorList>
    </citation>
    <scope>NUCLEOTIDE SEQUENCE</scope>
</reference>
<evidence type="ECO:0000313" key="1">
    <source>
        <dbReference type="EMBL" id="CAB4728968.1"/>
    </source>
</evidence>
<dbReference type="EMBL" id="CAEZXR010000365">
    <property type="protein sequence ID" value="CAB4728968.1"/>
    <property type="molecule type" value="Genomic_DNA"/>
</dbReference>
<organism evidence="1">
    <name type="scientific">freshwater metagenome</name>
    <dbReference type="NCBI Taxonomy" id="449393"/>
    <lineage>
        <taxon>unclassified sequences</taxon>
        <taxon>metagenomes</taxon>
        <taxon>ecological metagenomes</taxon>
    </lineage>
</organism>